<feature type="domain" description="Methyltransferase" evidence="1">
    <location>
        <begin position="59"/>
        <end position="149"/>
    </location>
</feature>
<proteinExistence type="predicted"/>
<name>A0A2R8B8Y5_9RHOB</name>
<dbReference type="GO" id="GO:0032259">
    <property type="term" value="P:methylation"/>
    <property type="evidence" value="ECO:0007669"/>
    <property type="project" value="UniProtKB-KW"/>
</dbReference>
<dbReference type="GO" id="GO:0043770">
    <property type="term" value="F:demethylmenaquinone methyltransferase activity"/>
    <property type="evidence" value="ECO:0007669"/>
    <property type="project" value="UniProtKB-EC"/>
</dbReference>
<accession>A0A2R8B8Y5</accession>
<dbReference type="OrthoDB" id="9807911at2"/>
<keyword evidence="2" id="KW-0830">Ubiquinone</keyword>
<keyword evidence="2" id="KW-0489">Methyltransferase</keyword>
<dbReference type="SUPFAM" id="SSF53335">
    <property type="entry name" value="S-adenosyl-L-methionine-dependent methyltransferases"/>
    <property type="match status" value="1"/>
</dbReference>
<dbReference type="InterPro" id="IPR029063">
    <property type="entry name" value="SAM-dependent_MTases_sf"/>
</dbReference>
<evidence type="ECO:0000313" key="2">
    <source>
        <dbReference type="EMBL" id="SPH19540.1"/>
    </source>
</evidence>
<evidence type="ECO:0000259" key="1">
    <source>
        <dbReference type="Pfam" id="PF13649"/>
    </source>
</evidence>
<keyword evidence="3" id="KW-1185">Reference proteome</keyword>
<dbReference type="AlphaFoldDB" id="A0A2R8B8Y5"/>
<dbReference type="EMBL" id="OMOR01000001">
    <property type="protein sequence ID" value="SPH19540.1"/>
    <property type="molecule type" value="Genomic_DNA"/>
</dbReference>
<dbReference type="Pfam" id="PF13649">
    <property type="entry name" value="Methyltransf_25"/>
    <property type="match status" value="1"/>
</dbReference>
<dbReference type="Gene3D" id="3.40.50.150">
    <property type="entry name" value="Vaccinia Virus protein VP39"/>
    <property type="match status" value="1"/>
</dbReference>
<dbReference type="RefSeq" id="WP_108826870.1">
    <property type="nucleotide sequence ID" value="NZ_OMOR01000001.1"/>
</dbReference>
<reference evidence="2 3" key="1">
    <citation type="submission" date="2018-03" db="EMBL/GenBank/DDBJ databases">
        <authorList>
            <person name="Keele B.F."/>
        </authorList>
    </citation>
    <scope>NUCLEOTIDE SEQUENCE [LARGE SCALE GENOMIC DNA]</scope>
    <source>
        <strain evidence="2 3">CECT 8599</strain>
    </source>
</reference>
<sequence>MTKPPSLDGAYDLKTPQDSIDLYAEWANTYDTDFADDHGYVLHAHVARAYVNAGGYQPVLDMGAGTGLCGQALRDRGLDALDATDISADMLKVAETKGLYQTLFVGDIIAGLDVADGAYAGAVSSGTFTHGHVGPEALDELLRVVRSGGVICISINTEHFAAHGFEAKLAALDPMCREISKVEVPIYEGGSGDHSNDTAFVTLIRKA</sequence>
<dbReference type="CDD" id="cd02440">
    <property type="entry name" value="AdoMet_MTases"/>
    <property type="match status" value="1"/>
</dbReference>
<keyword evidence="2" id="KW-0808">Transferase</keyword>
<dbReference type="InterPro" id="IPR041698">
    <property type="entry name" value="Methyltransf_25"/>
</dbReference>
<organism evidence="2 3">
    <name type="scientific">Ascidiaceihabitans donghaensis</name>
    <dbReference type="NCBI Taxonomy" id="1510460"/>
    <lineage>
        <taxon>Bacteria</taxon>
        <taxon>Pseudomonadati</taxon>
        <taxon>Pseudomonadota</taxon>
        <taxon>Alphaproteobacteria</taxon>
        <taxon>Rhodobacterales</taxon>
        <taxon>Paracoccaceae</taxon>
        <taxon>Ascidiaceihabitans</taxon>
    </lineage>
</organism>
<gene>
    <name evidence="2" type="primary">ubiE_2</name>
    <name evidence="2" type="ORF">ASD8599_00266</name>
</gene>
<evidence type="ECO:0000313" key="3">
    <source>
        <dbReference type="Proteomes" id="UP000244880"/>
    </source>
</evidence>
<protein>
    <submittedName>
        <fullName evidence="2">Ubiquinone/menaquinone biosynthesis C-methyltransferase UbiE</fullName>
        <ecNumber evidence="2">2.1.1.163</ecNumber>
    </submittedName>
</protein>
<dbReference type="Proteomes" id="UP000244880">
    <property type="component" value="Unassembled WGS sequence"/>
</dbReference>
<dbReference type="EC" id="2.1.1.163" evidence="2"/>